<feature type="transmembrane region" description="Helical" evidence="5">
    <location>
        <begin position="223"/>
        <end position="245"/>
    </location>
</feature>
<evidence type="ECO:0000313" key="7">
    <source>
        <dbReference type="EMBL" id="VZK65244.1"/>
    </source>
</evidence>
<evidence type="ECO:0000256" key="1">
    <source>
        <dbReference type="ARBA" id="ARBA00004141"/>
    </source>
</evidence>
<feature type="transmembrane region" description="Helical" evidence="5">
    <location>
        <begin position="20"/>
        <end position="37"/>
    </location>
</feature>
<dbReference type="Pfam" id="PF01061">
    <property type="entry name" value="ABC2_membrane"/>
    <property type="match status" value="1"/>
</dbReference>
<evidence type="ECO:0000313" key="8">
    <source>
        <dbReference type="EMBL" id="VZR75389.1"/>
    </source>
</evidence>
<feature type="transmembrane region" description="Helical" evidence="5">
    <location>
        <begin position="89"/>
        <end position="117"/>
    </location>
</feature>
<dbReference type="GO" id="GO:0016020">
    <property type="term" value="C:membrane"/>
    <property type="evidence" value="ECO:0007669"/>
    <property type="project" value="UniProtKB-SubCell"/>
</dbReference>
<feature type="transmembrane region" description="Helical" evidence="5">
    <location>
        <begin position="49"/>
        <end position="69"/>
    </location>
</feature>
<evidence type="ECO:0000256" key="3">
    <source>
        <dbReference type="ARBA" id="ARBA00022989"/>
    </source>
</evidence>
<dbReference type="GO" id="GO:0140359">
    <property type="term" value="F:ABC-type transporter activity"/>
    <property type="evidence" value="ECO:0007669"/>
    <property type="project" value="InterPro"/>
</dbReference>
<evidence type="ECO:0000256" key="2">
    <source>
        <dbReference type="ARBA" id="ARBA00022692"/>
    </source>
</evidence>
<keyword evidence="4 5" id="KW-0472">Membrane</keyword>
<feature type="transmembrane region" description="Helical" evidence="5">
    <location>
        <begin position="159"/>
        <end position="180"/>
    </location>
</feature>
<sequence>MLQQFKAMYSLLFNYWKKSFHNIFFSFIFPCMFLAILSKVPSFKVSDLIPGIIASACPVVGIISLSISFSDLKETVIYKRIAVLPLKPWIFIISIISFFTFLTWLSAIWVFIFSLIFWHSQINLNQINFGYIILGVIFLSIICSSIGVMIGSLAKDYKIANAFSMLFYLPPAFLSGMYLPIKIIISSNVLKIISLCLPYTYPVSIINYGWVQNTSSFIFGTQLWVFILISIVLVFIFVSGAILIYKFRKKK</sequence>
<proteinExistence type="predicted"/>
<dbReference type="PANTHER" id="PTHR43027">
    <property type="entry name" value="DOXORUBICIN RESISTANCE ABC TRANSPORTER PERMEASE PROTEIN DRRC-RELATED"/>
    <property type="match status" value="1"/>
</dbReference>
<dbReference type="EMBL" id="LR739233">
    <property type="protein sequence ID" value="VZR75389.1"/>
    <property type="molecule type" value="Genomic_DNA"/>
</dbReference>
<comment type="subcellular location">
    <subcellularLocation>
        <location evidence="1">Membrane</location>
        <topology evidence="1">Multi-pass membrane protein</topology>
    </subcellularLocation>
</comment>
<keyword evidence="2 5" id="KW-0812">Transmembrane</keyword>
<evidence type="ECO:0000256" key="4">
    <source>
        <dbReference type="ARBA" id="ARBA00023136"/>
    </source>
</evidence>
<gene>
    <name evidence="7" type="ORF">MF5292_00417</name>
    <name evidence="9" type="ORF">MF5293_00419</name>
    <name evidence="8" type="ORF">MF5294_00417</name>
</gene>
<organism evidence="9">
    <name type="scientific">Mycoplasma feriruminatoris</name>
    <dbReference type="NCBI Taxonomy" id="1179777"/>
    <lineage>
        <taxon>Bacteria</taxon>
        <taxon>Bacillati</taxon>
        <taxon>Mycoplasmatota</taxon>
        <taxon>Mollicutes</taxon>
        <taxon>Mycoplasmataceae</taxon>
        <taxon>Mycoplasma</taxon>
    </lineage>
</organism>
<name>A0A654IKL0_9MOLU</name>
<dbReference type="EMBL" id="LR738858">
    <property type="protein sequence ID" value="VZK65244.1"/>
    <property type="molecule type" value="Genomic_DNA"/>
</dbReference>
<evidence type="ECO:0000313" key="9">
    <source>
        <dbReference type="EMBL" id="VZR97629.1"/>
    </source>
</evidence>
<protein>
    <recommendedName>
        <fullName evidence="6">ABC-2 type transporter transmembrane domain-containing protein</fullName>
    </recommendedName>
</protein>
<dbReference type="EMBL" id="LR739234">
    <property type="protein sequence ID" value="VZR97629.1"/>
    <property type="molecule type" value="Genomic_DNA"/>
</dbReference>
<dbReference type="PANTHER" id="PTHR43027:SF2">
    <property type="entry name" value="TRANSPORT PERMEASE PROTEIN"/>
    <property type="match status" value="1"/>
</dbReference>
<evidence type="ECO:0000256" key="5">
    <source>
        <dbReference type="SAM" id="Phobius"/>
    </source>
</evidence>
<dbReference type="InterPro" id="IPR013525">
    <property type="entry name" value="ABC2_TM"/>
</dbReference>
<feature type="transmembrane region" description="Helical" evidence="5">
    <location>
        <begin position="129"/>
        <end position="153"/>
    </location>
</feature>
<dbReference type="RefSeq" id="WP_278308077.1">
    <property type="nucleotide sequence ID" value="NZ_CP113500.1"/>
</dbReference>
<feature type="transmembrane region" description="Helical" evidence="5">
    <location>
        <begin position="192"/>
        <end position="211"/>
    </location>
</feature>
<reference evidence="9" key="1">
    <citation type="submission" date="2019-11" db="EMBL/GenBank/DDBJ databases">
        <authorList>
            <person name="Falquet L."/>
            <person name="Falquet L."/>
        </authorList>
    </citation>
    <scope>NUCLEOTIDE SEQUENCE</scope>
    <source>
        <strain evidence="9">G1650</strain>
        <strain evidence="8">G1705</strain>
        <strain evidence="7">G5813/1+2</strain>
    </source>
</reference>
<keyword evidence="3 5" id="KW-1133">Transmembrane helix</keyword>
<dbReference type="InterPro" id="IPR052902">
    <property type="entry name" value="ABC-2_transporter"/>
</dbReference>
<evidence type="ECO:0000259" key="6">
    <source>
        <dbReference type="Pfam" id="PF01061"/>
    </source>
</evidence>
<dbReference type="AlphaFoldDB" id="A0A654IKL0"/>
<feature type="domain" description="ABC-2 type transporter transmembrane" evidence="6">
    <location>
        <begin position="13"/>
        <end position="206"/>
    </location>
</feature>
<accession>A0A654IKL0</accession>